<evidence type="ECO:0000313" key="3">
    <source>
        <dbReference type="Proteomes" id="UP000435649"/>
    </source>
</evidence>
<dbReference type="EMBL" id="VUNS01000007">
    <property type="protein sequence ID" value="MST97005.1"/>
    <property type="molecule type" value="Genomic_DNA"/>
</dbReference>
<dbReference type="GO" id="GO:0004553">
    <property type="term" value="F:hydrolase activity, hydrolyzing O-glycosyl compounds"/>
    <property type="evidence" value="ECO:0007669"/>
    <property type="project" value="InterPro"/>
</dbReference>
<reference evidence="2 3" key="1">
    <citation type="submission" date="2019-08" db="EMBL/GenBank/DDBJ databases">
        <title>In-depth cultivation of the pig gut microbiome towards novel bacterial diversity and tailored functional studies.</title>
        <authorList>
            <person name="Wylensek D."/>
            <person name="Hitch T.C.A."/>
            <person name="Clavel T."/>
        </authorList>
    </citation>
    <scope>NUCLEOTIDE SEQUENCE [LARGE SCALE GENOMIC DNA]</scope>
    <source>
        <strain evidence="2 3">BBE-744-WT-12</strain>
    </source>
</reference>
<dbReference type="Gene3D" id="2.60.40.1190">
    <property type="match status" value="1"/>
</dbReference>
<dbReference type="RefSeq" id="WP_106053676.1">
    <property type="nucleotide sequence ID" value="NZ_CALXOB010000022.1"/>
</dbReference>
<dbReference type="Proteomes" id="UP000435649">
    <property type="component" value="Unassembled WGS sequence"/>
</dbReference>
<protein>
    <recommendedName>
        <fullName evidence="1">Carbohydrate-binding domain-containing protein</fullName>
    </recommendedName>
</protein>
<dbReference type="GO" id="GO:0016052">
    <property type="term" value="P:carbohydrate catabolic process"/>
    <property type="evidence" value="ECO:0007669"/>
    <property type="project" value="InterPro"/>
</dbReference>
<organism evidence="2 3">
    <name type="scientific">Victivallis lenta</name>
    <dbReference type="NCBI Taxonomy" id="2606640"/>
    <lineage>
        <taxon>Bacteria</taxon>
        <taxon>Pseudomonadati</taxon>
        <taxon>Lentisphaerota</taxon>
        <taxon>Lentisphaeria</taxon>
        <taxon>Victivallales</taxon>
        <taxon>Victivallaceae</taxon>
        <taxon>Victivallis</taxon>
    </lineage>
</organism>
<name>A0A844G294_9BACT</name>
<dbReference type="AlphaFoldDB" id="A0A844G294"/>
<evidence type="ECO:0000259" key="1">
    <source>
        <dbReference type="Pfam" id="PF16011"/>
    </source>
</evidence>
<dbReference type="CDD" id="cd09620">
    <property type="entry name" value="CBM9_like_3"/>
    <property type="match status" value="1"/>
</dbReference>
<gene>
    <name evidence="2" type="ORF">FYJ85_08095</name>
</gene>
<dbReference type="GO" id="GO:0030246">
    <property type="term" value="F:carbohydrate binding"/>
    <property type="evidence" value="ECO:0007669"/>
    <property type="project" value="InterPro"/>
</dbReference>
<keyword evidence="3" id="KW-1185">Reference proteome</keyword>
<dbReference type="SUPFAM" id="SSF49344">
    <property type="entry name" value="CBD9-like"/>
    <property type="match status" value="1"/>
</dbReference>
<proteinExistence type="predicted"/>
<dbReference type="Pfam" id="PF16011">
    <property type="entry name" value="CBM9_2"/>
    <property type="match status" value="1"/>
</dbReference>
<comment type="caution">
    <text evidence="2">The sequence shown here is derived from an EMBL/GenBank/DDBJ whole genome shotgun (WGS) entry which is preliminary data.</text>
</comment>
<dbReference type="InterPro" id="IPR010502">
    <property type="entry name" value="Carb-bd_dom_fam9"/>
</dbReference>
<feature type="domain" description="Carbohydrate-binding" evidence="1">
    <location>
        <begin position="30"/>
        <end position="219"/>
    </location>
</feature>
<evidence type="ECO:0000313" key="2">
    <source>
        <dbReference type="EMBL" id="MST97005.1"/>
    </source>
</evidence>
<sequence length="220" mass="25045">MGYLIHRAGRTPALDAGFDSGEWSGCRTLNVDVFRPEGSGHRPETRFRLQYDREGLYGLFSVRDRFVRCVARKFQDPVCRDSCVEFFVRPAHGRGYVNFEFSAAGVLLAQHVADCRRRPGTDDVRPLTEREAAGIRIYHSLPGRIEQELAQETCYELGFFLPFSIFAGTHGAPAPVSRTVWSGNVYKCGDDTSHPHWASWRPVRRVNFHEPDCFGDLEFE</sequence>
<accession>A0A844G294</accession>